<dbReference type="KEGG" id="dpm:FNV33_09155"/>
<dbReference type="KEGG" id="dpm:FNV33_09510"/>
<name>A0A1S8KLA1_9LACT</name>
<evidence type="ECO:0000313" key="4">
    <source>
        <dbReference type="EMBL" id="QDO92281.1"/>
    </source>
</evidence>
<evidence type="ECO:0000313" key="3">
    <source>
        <dbReference type="EMBL" id="QDO92216.1"/>
    </source>
</evidence>
<dbReference type="RefSeq" id="WP_077862072.1">
    <property type="nucleotide sequence ID" value="NZ_CP041626.1"/>
</dbReference>
<dbReference type="EMBL" id="CP041626">
    <property type="protein sequence ID" value="QDO92151.1"/>
    <property type="molecule type" value="Genomic_DNA"/>
</dbReference>
<proteinExistence type="predicted"/>
<organism evidence="1 5">
    <name type="scientific">Dolosigranulum pigrum</name>
    <dbReference type="NCBI Taxonomy" id="29394"/>
    <lineage>
        <taxon>Bacteria</taxon>
        <taxon>Bacillati</taxon>
        <taxon>Bacillota</taxon>
        <taxon>Bacilli</taxon>
        <taxon>Lactobacillales</taxon>
        <taxon>Carnobacteriaceae</taxon>
        <taxon>Dolosigranulum</taxon>
    </lineage>
</organism>
<reference evidence="2 6" key="2">
    <citation type="submission" date="2019-07" db="EMBL/GenBank/DDBJ databases">
        <title>Genome assembly of a nasal isolate of Dolosigranulum pigrum from a chronic sinusitis patient.</title>
        <authorList>
            <person name="Baig S."/>
            <person name="Overballe-Petersen S."/>
            <person name="Kaspar U."/>
            <person name="Rendboe A."/>
            <person name="de Man T."/>
            <person name="Liu C."/>
            <person name="Price L.B."/>
            <person name="Stegger M."/>
            <person name="Becker K."/>
            <person name="Skytt Andersen P."/>
        </authorList>
    </citation>
    <scope>NUCLEOTIDE SEQUENCE [LARGE SCALE GENOMIC DNA]</scope>
    <source>
        <strain evidence="2 6">83VPs-KB5</strain>
    </source>
</reference>
<evidence type="ECO:0000313" key="2">
    <source>
        <dbReference type="EMBL" id="QDO92151.1"/>
    </source>
</evidence>
<dbReference type="InterPro" id="IPR024410">
    <property type="entry name" value="Phage_TAC_12"/>
</dbReference>
<dbReference type="KEGG" id="dpm:FNV33_09865"/>
<protein>
    <submittedName>
        <fullName evidence="1">Uncharacterized protein</fullName>
    </submittedName>
</protein>
<sequence length="139" mass="15841">MTAIDHVTINKKDYPLTFGMRFVQLIDEKYGVEVQHMNLGGGLEMVVARLSSPLVREGLFIDLIKAATDTLKQKPSNEELEDWVFEQADVDGGIEQLSEDFLDAFEQSKWTKRIMKNLKDLSDQYEAQEGTTDLKIVDN</sequence>
<dbReference type="EMBL" id="CP041626">
    <property type="protein sequence ID" value="QDO92216.1"/>
    <property type="molecule type" value="Genomic_DNA"/>
</dbReference>
<reference evidence="1 5" key="1">
    <citation type="submission" date="2017-01" db="EMBL/GenBank/DDBJ databases">
        <title>Complete Genome Sequence of Dolosigranulum pigrum isolated from a Patient with interstitial lung disease.</title>
        <authorList>
            <person name="Mukhopadhyay R."/>
            <person name="Joaquin J."/>
            <person name="Hogue R."/>
            <person name="Fitzgerald S."/>
            <person name="Jospin G."/>
            <person name="Eisen J.A."/>
            <person name="Chaturvedi V."/>
        </authorList>
    </citation>
    <scope>NUCLEOTIDE SEQUENCE [LARGE SCALE GENOMIC DNA]</scope>
    <source>
        <strain evidence="1 5">15S00348</strain>
    </source>
</reference>
<dbReference type="Proteomes" id="UP000315953">
    <property type="component" value="Chromosome"/>
</dbReference>
<dbReference type="Proteomes" id="UP000190409">
    <property type="component" value="Unassembled WGS sequence"/>
</dbReference>
<evidence type="ECO:0000313" key="1">
    <source>
        <dbReference type="EMBL" id="OOL80472.1"/>
    </source>
</evidence>
<dbReference type="EMBL" id="CP041626">
    <property type="protein sequence ID" value="QDO92281.1"/>
    <property type="molecule type" value="Genomic_DNA"/>
</dbReference>
<evidence type="ECO:0000313" key="5">
    <source>
        <dbReference type="Proteomes" id="UP000190409"/>
    </source>
</evidence>
<evidence type="ECO:0000313" key="6">
    <source>
        <dbReference type="Proteomes" id="UP000315953"/>
    </source>
</evidence>
<dbReference type="Pfam" id="PF12363">
    <property type="entry name" value="Phage_TAC_12"/>
    <property type="match status" value="1"/>
</dbReference>
<accession>A0A1S8KLA1</accession>
<dbReference type="AlphaFoldDB" id="A0A1S8KLA1"/>
<dbReference type="EMBL" id="MUYF01000003">
    <property type="protein sequence ID" value="OOL80472.1"/>
    <property type="molecule type" value="Genomic_DNA"/>
</dbReference>
<gene>
    <name evidence="1" type="ORF">BWX42_00540</name>
    <name evidence="2" type="ORF">FNV33_09155</name>
    <name evidence="3" type="ORF">FNV33_09510</name>
    <name evidence="4" type="ORF">FNV33_09865</name>
</gene>